<feature type="transmembrane region" description="Helical" evidence="1">
    <location>
        <begin position="9"/>
        <end position="26"/>
    </location>
</feature>
<proteinExistence type="predicted"/>
<accession>A0A740PMG7</accession>
<protein>
    <submittedName>
        <fullName evidence="2">DUF2238 domain-containing protein</fullName>
    </submittedName>
</protein>
<dbReference type="AlphaFoldDB" id="A0A740PMG7"/>
<feature type="transmembrane region" description="Helical" evidence="1">
    <location>
        <begin position="176"/>
        <end position="194"/>
    </location>
</feature>
<dbReference type="PIRSF" id="PIRSF020606">
    <property type="entry name" value="UCP020606"/>
    <property type="match status" value="1"/>
</dbReference>
<sequence length="217" mass="25153">MFFLPKRNLHILLMVIVLIFFTWSAIKPAYYLIWIAEVAPALLAITVISFLYKRFPFTTLSYTIIAFVTILMFIGGHYVYSNVPLFDWLKDHWNLKRNHYDRFGHLMKGLIVIIIREILIRKTTLGKGAWLNWIAASITLAIAALYEIIEWLAAKLTGGGKASEDFLGTQGDVWDTQWDMFLTLFGAMLALLLFSRMHNTLLRREIGIKNIHDKEEK</sequence>
<feature type="transmembrane region" description="Helical" evidence="1">
    <location>
        <begin position="32"/>
        <end position="52"/>
    </location>
</feature>
<name>A0A740PMG7_SALTM</name>
<feature type="transmembrane region" description="Helical" evidence="1">
    <location>
        <begin position="100"/>
        <end position="119"/>
    </location>
</feature>
<evidence type="ECO:0000313" key="2">
    <source>
        <dbReference type="EMBL" id="HAF0292601.1"/>
    </source>
</evidence>
<feature type="transmembrane region" description="Helical" evidence="1">
    <location>
        <begin position="131"/>
        <end position="149"/>
    </location>
</feature>
<organism evidence="2">
    <name type="scientific">Salmonella enterica subsp. enterica serovar Typhimurium var. 5-</name>
    <dbReference type="NCBI Taxonomy" id="1620419"/>
    <lineage>
        <taxon>Bacteria</taxon>
        <taxon>Pseudomonadati</taxon>
        <taxon>Pseudomonadota</taxon>
        <taxon>Gammaproteobacteria</taxon>
        <taxon>Enterobacterales</taxon>
        <taxon>Enterobacteriaceae</taxon>
        <taxon>Salmonella</taxon>
    </lineage>
</organism>
<dbReference type="EMBL" id="DAATVL010000082">
    <property type="protein sequence ID" value="HAF0292601.1"/>
    <property type="molecule type" value="Genomic_DNA"/>
</dbReference>
<reference evidence="2" key="2">
    <citation type="submission" date="2018-07" db="EMBL/GenBank/DDBJ databases">
        <authorList>
            <consortium name="NCBI Pathogen Detection Project"/>
        </authorList>
    </citation>
    <scope>NUCLEOTIDE SEQUENCE</scope>
    <source>
        <strain evidence="2">N26921</strain>
    </source>
</reference>
<keyword evidence="1" id="KW-1133">Transmembrane helix</keyword>
<comment type="caution">
    <text evidence="2">The sequence shown here is derived from an EMBL/GenBank/DDBJ whole genome shotgun (WGS) entry which is preliminary data.</text>
</comment>
<feature type="transmembrane region" description="Helical" evidence="1">
    <location>
        <begin position="59"/>
        <end position="80"/>
    </location>
</feature>
<keyword evidence="1" id="KW-0472">Membrane</keyword>
<evidence type="ECO:0000256" key="1">
    <source>
        <dbReference type="SAM" id="Phobius"/>
    </source>
</evidence>
<keyword evidence="1" id="KW-0812">Transmembrane</keyword>
<gene>
    <name evidence="2" type="ORF">G9C53_005007</name>
</gene>
<dbReference type="InterPro" id="IPR058534">
    <property type="entry name" value="YjdF"/>
</dbReference>
<dbReference type="Pfam" id="PF09997">
    <property type="entry name" value="DUF2238"/>
    <property type="match status" value="1"/>
</dbReference>
<dbReference type="InterPro" id="IPR014509">
    <property type="entry name" value="YjdF-like"/>
</dbReference>
<reference evidence="2" key="1">
    <citation type="journal article" date="2018" name="Genome Biol.">
        <title>SKESA: strategic k-mer extension for scrupulous assemblies.</title>
        <authorList>
            <person name="Souvorov A."/>
            <person name="Agarwala R."/>
            <person name="Lipman D.J."/>
        </authorList>
    </citation>
    <scope>NUCLEOTIDE SEQUENCE</scope>
    <source>
        <strain evidence="2">N26921</strain>
    </source>
</reference>